<comment type="caution">
    <text evidence="1">The sequence shown here is derived from an EMBL/GenBank/DDBJ whole genome shotgun (WGS) entry which is preliminary data.</text>
</comment>
<dbReference type="AlphaFoldDB" id="A0A0E2QGF9"/>
<dbReference type="EMBL" id="AZJT01000059">
    <property type="protein sequence ID" value="ETW88676.1"/>
    <property type="molecule type" value="Genomic_DNA"/>
</dbReference>
<protein>
    <submittedName>
        <fullName evidence="1">Transposase</fullName>
    </submittedName>
</protein>
<dbReference type="PATRIC" id="fig|1433289.7.peg.1661"/>
<reference evidence="2" key="1">
    <citation type="submission" date="2013-12" db="EMBL/GenBank/DDBJ databases">
        <title>Genome sequences of Streptococcus thermophilus strains MTH17CL396 and M17PTZA496 isolated from Fontina cheese in Valle d'Aosta region (Italy).</title>
        <authorList>
            <person name="Treu L."/>
            <person name="Giacomini A."/>
            <person name="Corich V."/>
            <person name="Vendramin V."/>
            <person name="Bovo B."/>
        </authorList>
    </citation>
    <scope>NUCLEOTIDE SEQUENCE [LARGE SCALE GENOMIC DNA]</scope>
    <source>
        <strain evidence="2">M17PTZA496</strain>
    </source>
</reference>
<proteinExistence type="predicted"/>
<name>A0A0E2QGF9_STRTR</name>
<sequence length="62" mass="7280">MRVLGLTALIRRRRKYSSYQGEVGKKAENLIQRQFEASKTMEKRYTDLPLQQAAKNSIHHSF</sequence>
<accession>A0A0E2QGF9</accession>
<dbReference type="HOGENOM" id="CLU_2902529_0_0_9"/>
<evidence type="ECO:0000313" key="1">
    <source>
        <dbReference type="EMBL" id="ETW88676.1"/>
    </source>
</evidence>
<gene>
    <name evidence="1" type="ORF">X841_08010</name>
</gene>
<dbReference type="Proteomes" id="UP000024559">
    <property type="component" value="Chromosome"/>
</dbReference>
<evidence type="ECO:0000313" key="2">
    <source>
        <dbReference type="Proteomes" id="UP000024559"/>
    </source>
</evidence>
<organism evidence="1 2">
    <name type="scientific">Streptococcus thermophilus M17PTZA496</name>
    <dbReference type="NCBI Taxonomy" id="1433289"/>
    <lineage>
        <taxon>Bacteria</taxon>
        <taxon>Bacillati</taxon>
        <taxon>Bacillota</taxon>
        <taxon>Bacilli</taxon>
        <taxon>Lactobacillales</taxon>
        <taxon>Streptococcaceae</taxon>
        <taxon>Streptococcus</taxon>
    </lineage>
</organism>